<keyword evidence="4" id="KW-1278">Translocase</keyword>
<evidence type="ECO:0000313" key="6">
    <source>
        <dbReference type="EMBL" id="SVD56479.1"/>
    </source>
</evidence>
<dbReference type="PROSITE" id="PS00211">
    <property type="entry name" value="ABC_TRANSPORTER_1"/>
    <property type="match status" value="1"/>
</dbReference>
<dbReference type="PANTHER" id="PTHR42794:SF1">
    <property type="entry name" value="HEMIN IMPORT ATP-BINDING PROTEIN HMUV"/>
    <property type="match status" value="1"/>
</dbReference>
<sequence length="194" mass="21511">MRKDPEMVLSVNSLTVDLGGSRLLEGVSLFLQKGEVVGLIGPNGSGKTTLINTIAGLIKPVSGSVYIMGHLLNEIRLSERARLISVVPQHIPYTFGFTCFEIVLMGRYPYMKRFQTETDTDRDIALQSMAAMKINRLVDETVDNLSAGERQRVFIARGLTQQPDLLLLDEPTANLDIQFQIEVMTLIRDLSSNG</sequence>
<dbReference type="InterPro" id="IPR003439">
    <property type="entry name" value="ABC_transporter-like_ATP-bd"/>
</dbReference>
<dbReference type="InterPro" id="IPR027417">
    <property type="entry name" value="P-loop_NTPase"/>
</dbReference>
<dbReference type="Gene3D" id="3.40.50.300">
    <property type="entry name" value="P-loop containing nucleotide triphosphate hydrolases"/>
    <property type="match status" value="1"/>
</dbReference>
<dbReference type="GO" id="GO:0005524">
    <property type="term" value="F:ATP binding"/>
    <property type="evidence" value="ECO:0007669"/>
    <property type="project" value="UniProtKB-KW"/>
</dbReference>
<dbReference type="AlphaFoldDB" id="A0A382WCR2"/>
<dbReference type="SUPFAM" id="SSF52540">
    <property type="entry name" value="P-loop containing nucleoside triphosphate hydrolases"/>
    <property type="match status" value="1"/>
</dbReference>
<feature type="non-terminal residue" evidence="6">
    <location>
        <position position="194"/>
    </location>
</feature>
<dbReference type="EMBL" id="UINC01158764">
    <property type="protein sequence ID" value="SVD56479.1"/>
    <property type="molecule type" value="Genomic_DNA"/>
</dbReference>
<dbReference type="PROSITE" id="PS50893">
    <property type="entry name" value="ABC_TRANSPORTER_2"/>
    <property type="match status" value="1"/>
</dbReference>
<organism evidence="6">
    <name type="scientific">marine metagenome</name>
    <dbReference type="NCBI Taxonomy" id="408172"/>
    <lineage>
        <taxon>unclassified sequences</taxon>
        <taxon>metagenomes</taxon>
        <taxon>ecological metagenomes</taxon>
    </lineage>
</organism>
<keyword evidence="1" id="KW-0813">Transport</keyword>
<dbReference type="InterPro" id="IPR003593">
    <property type="entry name" value="AAA+_ATPase"/>
</dbReference>
<proteinExistence type="predicted"/>
<gene>
    <name evidence="6" type="ORF">METZ01_LOCUS409333</name>
</gene>
<dbReference type="GO" id="GO:0016887">
    <property type="term" value="F:ATP hydrolysis activity"/>
    <property type="evidence" value="ECO:0007669"/>
    <property type="project" value="InterPro"/>
</dbReference>
<evidence type="ECO:0000259" key="5">
    <source>
        <dbReference type="PROSITE" id="PS50893"/>
    </source>
</evidence>
<evidence type="ECO:0000256" key="4">
    <source>
        <dbReference type="ARBA" id="ARBA00022967"/>
    </source>
</evidence>
<dbReference type="PANTHER" id="PTHR42794">
    <property type="entry name" value="HEMIN IMPORT ATP-BINDING PROTEIN HMUV"/>
    <property type="match status" value="1"/>
</dbReference>
<evidence type="ECO:0000256" key="2">
    <source>
        <dbReference type="ARBA" id="ARBA00022741"/>
    </source>
</evidence>
<accession>A0A382WCR2</accession>
<evidence type="ECO:0000256" key="1">
    <source>
        <dbReference type="ARBA" id="ARBA00022448"/>
    </source>
</evidence>
<dbReference type="CDD" id="cd03214">
    <property type="entry name" value="ABC_Iron-Siderophores_B12_Hemin"/>
    <property type="match status" value="1"/>
</dbReference>
<dbReference type="Pfam" id="PF00005">
    <property type="entry name" value="ABC_tran"/>
    <property type="match status" value="1"/>
</dbReference>
<reference evidence="6" key="1">
    <citation type="submission" date="2018-05" db="EMBL/GenBank/DDBJ databases">
        <authorList>
            <person name="Lanie J.A."/>
            <person name="Ng W.-L."/>
            <person name="Kazmierczak K.M."/>
            <person name="Andrzejewski T.M."/>
            <person name="Davidsen T.M."/>
            <person name="Wayne K.J."/>
            <person name="Tettelin H."/>
            <person name="Glass J.I."/>
            <person name="Rusch D."/>
            <person name="Podicherti R."/>
            <person name="Tsui H.-C.T."/>
            <person name="Winkler M.E."/>
        </authorList>
    </citation>
    <scope>NUCLEOTIDE SEQUENCE</scope>
</reference>
<keyword evidence="2" id="KW-0547">Nucleotide-binding</keyword>
<feature type="domain" description="ABC transporter" evidence="5">
    <location>
        <begin position="9"/>
        <end position="194"/>
    </location>
</feature>
<evidence type="ECO:0000256" key="3">
    <source>
        <dbReference type="ARBA" id="ARBA00022840"/>
    </source>
</evidence>
<dbReference type="SMART" id="SM00382">
    <property type="entry name" value="AAA"/>
    <property type="match status" value="1"/>
</dbReference>
<protein>
    <recommendedName>
        <fullName evidence="5">ABC transporter domain-containing protein</fullName>
    </recommendedName>
</protein>
<keyword evidence="3" id="KW-0067">ATP-binding</keyword>
<dbReference type="InterPro" id="IPR017871">
    <property type="entry name" value="ABC_transporter-like_CS"/>
</dbReference>
<name>A0A382WCR2_9ZZZZ</name>